<keyword evidence="1" id="KW-0812">Transmembrane</keyword>
<evidence type="ECO:0000313" key="2">
    <source>
        <dbReference type="EMBL" id="MBN7826459.1"/>
    </source>
</evidence>
<protein>
    <submittedName>
        <fullName evidence="2">DUF2802 domain-containing protein</fullName>
    </submittedName>
</protein>
<keyword evidence="1" id="KW-0472">Membrane</keyword>
<proteinExistence type="predicted"/>
<accession>A0A939DPA1</accession>
<dbReference type="Proteomes" id="UP000664654">
    <property type="component" value="Unassembled WGS sequence"/>
</dbReference>
<sequence length="136" mass="15479">MTPIEIVLATLMLVCLVLIAMVWHLFRRISDNQAFAGSLEDKLGSQEEKLLLQQEGLHELRVSSIGMGDRIKGLERELRTLHDKQLELADMDPDTRLYSHAVKRLQQGATVEEVMEECELPRAEAELLFSIHGKNE</sequence>
<keyword evidence="1" id="KW-1133">Transmembrane helix</keyword>
<organism evidence="2 3">
    <name type="scientific">Bowmanella dokdonensis</name>
    <dbReference type="NCBI Taxonomy" id="751969"/>
    <lineage>
        <taxon>Bacteria</taxon>
        <taxon>Pseudomonadati</taxon>
        <taxon>Pseudomonadota</taxon>
        <taxon>Gammaproteobacteria</taxon>
        <taxon>Alteromonadales</taxon>
        <taxon>Alteromonadaceae</taxon>
        <taxon>Bowmanella</taxon>
    </lineage>
</organism>
<reference evidence="2" key="1">
    <citation type="submission" date="2021-03" db="EMBL/GenBank/DDBJ databases">
        <title>novel species isolated from a fishpond in China.</title>
        <authorList>
            <person name="Lu H."/>
            <person name="Cai Z."/>
        </authorList>
    </citation>
    <scope>NUCLEOTIDE SEQUENCE</scope>
    <source>
        <strain evidence="2">JCM 30855</strain>
    </source>
</reference>
<evidence type="ECO:0000256" key="1">
    <source>
        <dbReference type="SAM" id="Phobius"/>
    </source>
</evidence>
<dbReference type="RefSeq" id="WP_206574569.1">
    <property type="nucleotide sequence ID" value="NZ_JAFKCV010000008.1"/>
</dbReference>
<dbReference type="EMBL" id="JAFKCV010000008">
    <property type="protein sequence ID" value="MBN7826459.1"/>
    <property type="molecule type" value="Genomic_DNA"/>
</dbReference>
<keyword evidence="3" id="KW-1185">Reference proteome</keyword>
<name>A0A939DPA1_9ALTE</name>
<evidence type="ECO:0000313" key="3">
    <source>
        <dbReference type="Proteomes" id="UP000664654"/>
    </source>
</evidence>
<dbReference type="AlphaFoldDB" id="A0A939DPA1"/>
<feature type="transmembrane region" description="Helical" evidence="1">
    <location>
        <begin position="6"/>
        <end position="26"/>
    </location>
</feature>
<gene>
    <name evidence="2" type="ORF">J0A66_14585</name>
</gene>
<dbReference type="InterPro" id="IPR021244">
    <property type="entry name" value="DUF2802"/>
</dbReference>
<dbReference type="Pfam" id="PF10975">
    <property type="entry name" value="DUF2802"/>
    <property type="match status" value="1"/>
</dbReference>
<comment type="caution">
    <text evidence="2">The sequence shown here is derived from an EMBL/GenBank/DDBJ whole genome shotgun (WGS) entry which is preliminary data.</text>
</comment>